<keyword evidence="3 6" id="KW-0812">Transmembrane</keyword>
<comment type="subcellular location">
    <subcellularLocation>
        <location evidence="1">Membrane</location>
        <topology evidence="1">Multi-pass membrane protein</topology>
    </subcellularLocation>
</comment>
<sequence>LSPCPFASFIHRFASREERYSSMGAIFEVFCVFWRTFVTVLTPIIFLPMIIVYQSPTVQCGYVILIMAVFWITECVPMGLTAFLPIIIFPTMGLMSVGEVRYDYLQNTHLMIFGSVMIAIAVERSGLHKRAALRTMMLMGASPRRLLFGVMFSTWFLSMWLNNIGTTAMIIPVVDSIIKELRLISNCKRKRHLSRISMMSQMSGLPCEDSDSKQRRRRHISKLSHLSESIVMNPAEKDEFMEAISKMLMVSICYAGNIGGTSSVIGTTPNILAHDIWQDKYQEHGLESPVTFVTWMPMAIPGATIMLFLTWLWLQIYFLRRKCSMTMSKEDTVATRRILQQQYDEMGPMKYSEKSCLTFFIVLFFLWFFRKPGFMPGYASLFPNHLSSRYITDSVPSILISFLLFVFPSEKPKLFCFKKEGEKTESVPGLLEWKHTMQKLPWTAFFMIGGAFAMAEASEKSGLSNWVGVQLEVLESLPSTAITLIVCVIVSIITQIAFNLATISLVFPILISLSEKIGEHPLRFTIPATMVCSSAFMLPASTAPNAMVYEASTLRVIDMIGCGFVVNILFVLVTWMGTETWIGALFQFSVLPWLPPNSTVAATIAPLLSNVTMAT</sequence>
<dbReference type="AlphaFoldDB" id="R7T716"/>
<feature type="transmembrane region" description="Helical" evidence="6">
    <location>
        <begin position="108"/>
        <end position="126"/>
    </location>
</feature>
<accession>R7T716</accession>
<evidence type="ECO:0000313" key="7">
    <source>
        <dbReference type="EMBL" id="ELT87140.1"/>
    </source>
</evidence>
<evidence type="ECO:0000256" key="6">
    <source>
        <dbReference type="SAM" id="Phobius"/>
    </source>
</evidence>
<keyword evidence="5 6" id="KW-0472">Membrane</keyword>
<feature type="non-terminal residue" evidence="7">
    <location>
        <position position="1"/>
    </location>
</feature>
<dbReference type="GO" id="GO:0071285">
    <property type="term" value="P:cellular response to lithium ion"/>
    <property type="evidence" value="ECO:0007669"/>
    <property type="project" value="TreeGrafter"/>
</dbReference>
<evidence type="ECO:0000256" key="3">
    <source>
        <dbReference type="ARBA" id="ARBA00022692"/>
    </source>
</evidence>
<evidence type="ECO:0000256" key="5">
    <source>
        <dbReference type="ARBA" id="ARBA00023136"/>
    </source>
</evidence>
<dbReference type="GO" id="GO:0015139">
    <property type="term" value="F:alpha-ketoglutarate transmembrane transporter activity"/>
    <property type="evidence" value="ECO:0007669"/>
    <property type="project" value="TreeGrafter"/>
</dbReference>
<dbReference type="OMA" id="FRCRRPN"/>
<reference evidence="7" key="1">
    <citation type="journal article" date="2013" name="Nature">
        <title>Insights into bilaterian evolution from three spiralian genomes.</title>
        <authorList>
            <person name="Simakov O."/>
            <person name="Marletaz F."/>
            <person name="Cho S.J."/>
            <person name="Edsinger-Gonzales E."/>
            <person name="Havlak P."/>
            <person name="Hellsten U."/>
            <person name="Kuo D.H."/>
            <person name="Larsson T."/>
            <person name="Lv J."/>
            <person name="Arendt D."/>
            <person name="Savage R."/>
            <person name="Osoegawa K."/>
            <person name="de Jong P."/>
            <person name="Grimwood J."/>
            <person name="Chapman J.A."/>
            <person name="Shapiro H."/>
            <person name="Aerts A."/>
            <person name="Otillar R.P."/>
            <person name="Terry A.Y."/>
            <person name="Boore J.L."/>
            <person name="Grigoriev I.V."/>
            <person name="Lindberg D.R."/>
            <person name="Seaver E.C."/>
            <person name="Weisblat D.A."/>
            <person name="Putnam N.H."/>
            <person name="Rokhsar D.S."/>
        </authorList>
    </citation>
    <scope>NUCLEOTIDE SEQUENCE</scope>
    <source>
        <strain evidence="7">I ESC-2004</strain>
    </source>
</reference>
<evidence type="ECO:0000256" key="1">
    <source>
        <dbReference type="ARBA" id="ARBA00004141"/>
    </source>
</evidence>
<comment type="similarity">
    <text evidence="2">Belongs to the SLC13A/DASS transporter (TC 2.A.47) family. NADC subfamily.</text>
</comment>
<dbReference type="GO" id="GO:0005886">
    <property type="term" value="C:plasma membrane"/>
    <property type="evidence" value="ECO:0007669"/>
    <property type="project" value="TreeGrafter"/>
</dbReference>
<feature type="transmembrane region" description="Helical" evidence="6">
    <location>
        <begin position="351"/>
        <end position="370"/>
    </location>
</feature>
<dbReference type="GO" id="GO:0015141">
    <property type="term" value="F:succinate transmembrane transporter activity"/>
    <property type="evidence" value="ECO:0007669"/>
    <property type="project" value="TreeGrafter"/>
</dbReference>
<feature type="transmembrane region" description="Helical" evidence="6">
    <location>
        <begin position="298"/>
        <end position="319"/>
    </location>
</feature>
<keyword evidence="4 6" id="KW-1133">Transmembrane helix</keyword>
<dbReference type="PANTHER" id="PTHR10283:SF82">
    <property type="entry name" value="SOLUTE CARRIER FAMILY 13 MEMBER 2"/>
    <property type="match status" value="1"/>
</dbReference>
<dbReference type="STRING" id="283909.R7T716"/>
<feature type="transmembrane region" description="Helical" evidence="6">
    <location>
        <begin position="32"/>
        <end position="53"/>
    </location>
</feature>
<feature type="transmembrane region" description="Helical" evidence="6">
    <location>
        <begin position="60"/>
        <end position="88"/>
    </location>
</feature>
<proteinExistence type="inferred from homology"/>
<dbReference type="EMBL" id="KB312483">
    <property type="protein sequence ID" value="ELT87140.1"/>
    <property type="molecule type" value="Genomic_DNA"/>
</dbReference>
<feature type="transmembrane region" description="Helical" evidence="6">
    <location>
        <begin position="390"/>
        <end position="409"/>
    </location>
</feature>
<organism evidence="7">
    <name type="scientific">Capitella teleta</name>
    <name type="common">Polychaete worm</name>
    <dbReference type="NCBI Taxonomy" id="283909"/>
    <lineage>
        <taxon>Eukaryota</taxon>
        <taxon>Metazoa</taxon>
        <taxon>Spiralia</taxon>
        <taxon>Lophotrochozoa</taxon>
        <taxon>Annelida</taxon>
        <taxon>Polychaeta</taxon>
        <taxon>Sedentaria</taxon>
        <taxon>Scolecida</taxon>
        <taxon>Capitellidae</taxon>
        <taxon>Capitella</taxon>
    </lineage>
</organism>
<dbReference type="GO" id="GO:0017153">
    <property type="term" value="F:sodium:dicarboxylate symporter activity"/>
    <property type="evidence" value="ECO:0007669"/>
    <property type="project" value="TreeGrafter"/>
</dbReference>
<protein>
    <recommendedName>
        <fullName evidence="8">Citrate transporter-like domain-containing protein</fullName>
    </recommendedName>
</protein>
<dbReference type="OrthoDB" id="6493944at2759"/>
<dbReference type="GO" id="GO:0015138">
    <property type="term" value="F:fumarate transmembrane transporter activity"/>
    <property type="evidence" value="ECO:0007669"/>
    <property type="project" value="TreeGrafter"/>
</dbReference>
<dbReference type="InterPro" id="IPR001898">
    <property type="entry name" value="SLC13A/DASS"/>
</dbReference>
<evidence type="ECO:0000256" key="4">
    <source>
        <dbReference type="ARBA" id="ARBA00022989"/>
    </source>
</evidence>
<dbReference type="PANTHER" id="PTHR10283">
    <property type="entry name" value="SOLUTE CARRIER FAMILY 13 MEMBER"/>
    <property type="match status" value="1"/>
</dbReference>
<feature type="transmembrane region" description="Helical" evidence="6">
    <location>
        <begin position="477"/>
        <end position="510"/>
    </location>
</feature>
<name>R7T716_CAPTE</name>
<dbReference type="Pfam" id="PF00939">
    <property type="entry name" value="Na_sulph_symp"/>
    <property type="match status" value="1"/>
</dbReference>
<feature type="transmembrane region" description="Helical" evidence="6">
    <location>
        <begin position="554"/>
        <end position="575"/>
    </location>
</feature>
<evidence type="ECO:0000256" key="2">
    <source>
        <dbReference type="ARBA" id="ARBA00006772"/>
    </source>
</evidence>
<evidence type="ECO:0008006" key="8">
    <source>
        <dbReference type="Google" id="ProtNLM"/>
    </source>
</evidence>
<dbReference type="HOGENOM" id="CLU_005170_9_1_1"/>
<feature type="transmembrane region" description="Helical" evidence="6">
    <location>
        <begin position="522"/>
        <end position="542"/>
    </location>
</feature>
<gene>
    <name evidence="7" type="ORF">CAPTEDRAFT_110848</name>
</gene>